<dbReference type="Gene3D" id="3.40.50.720">
    <property type="entry name" value="NAD(P)-binding Rossmann-like Domain"/>
    <property type="match status" value="2"/>
</dbReference>
<dbReference type="Pfam" id="PF07885">
    <property type="entry name" value="Ion_trans_2"/>
    <property type="match status" value="1"/>
</dbReference>
<dbReference type="Gene3D" id="1.10.287.70">
    <property type="match status" value="1"/>
</dbReference>
<feature type="transmembrane region" description="Helical" evidence="2">
    <location>
        <begin position="64"/>
        <end position="81"/>
    </location>
</feature>
<feature type="domain" description="RCK N-terminal" evidence="3">
    <location>
        <begin position="304"/>
        <end position="427"/>
    </location>
</feature>
<organism evidence="4 5">
    <name type="scientific">Quisquiliibacterium transsilvanicum</name>
    <dbReference type="NCBI Taxonomy" id="1549638"/>
    <lineage>
        <taxon>Bacteria</taxon>
        <taxon>Pseudomonadati</taxon>
        <taxon>Pseudomonadota</taxon>
        <taxon>Betaproteobacteria</taxon>
        <taxon>Burkholderiales</taxon>
        <taxon>Burkholderiaceae</taxon>
        <taxon>Quisquiliibacterium</taxon>
    </lineage>
</organism>
<dbReference type="SUPFAM" id="SSF81324">
    <property type="entry name" value="Voltage-gated potassium channels"/>
    <property type="match status" value="1"/>
</dbReference>
<dbReference type="AlphaFoldDB" id="A0A7W8M9C7"/>
<sequence>MADYEQPVSAESPVAASASILILVMRRLRVPLVTIILVYAVSVLGLSLIPGIDAEGRPTPPMSVFHALYFVSYTATTIGFGEVPAPFSNAQRMWTVAVIHMTVIGWTYAVLTMIALFQEPAFQRAIGVVRFGRRVRRIGEPFYLILGCGDTGQRLIRILDRRDLRFVVVEIDDRRIAELELEDFRTDAPVIDADARSPQVLLHAGITHPACAAALALTNDDRANLAIAAAARLLNPGLPVLARVHTRKAAENLRSFGAEHIIDPFQTFAQHLLLAMRAPGAYRLLDWLTAAPGTQLAREHEPPRGAWVICGYGRFGRAIRDSLAAQGIPTRMVDPGSVTGTGAETTASEAAGTSSMVDGIATELDVLQRAGIADAEGLVAGTDDDVANLAILALARQANPRLFTVARQNEAANQALFDRIRANLVMRPSEIVAEEAIARLTTPLLDRFLEEVRRQSDAWADEVIHQLRKRIGTRSPRTWSFRVDAAQAPALHAAIGAARRPVTLHDLLRHPQDREERIAARALLVLRSGRQFLLPTDDFELAAGDRVLMAGRSRARRELESALGNVNVLEYLRTGRDLPGGWIWRRLTRDRRTESPESP</sequence>
<dbReference type="Proteomes" id="UP000532440">
    <property type="component" value="Unassembled WGS sequence"/>
</dbReference>
<keyword evidence="2" id="KW-0812">Transmembrane</keyword>
<proteinExistence type="predicted"/>
<feature type="domain" description="RCK N-terminal" evidence="3">
    <location>
        <begin position="140"/>
        <end position="262"/>
    </location>
</feature>
<dbReference type="EMBL" id="JACHGB010000005">
    <property type="protein sequence ID" value="MBB5272577.1"/>
    <property type="molecule type" value="Genomic_DNA"/>
</dbReference>
<evidence type="ECO:0000256" key="1">
    <source>
        <dbReference type="ARBA" id="ARBA00004651"/>
    </source>
</evidence>
<dbReference type="PANTHER" id="PTHR43833">
    <property type="entry name" value="POTASSIUM CHANNEL PROTEIN 2-RELATED-RELATED"/>
    <property type="match status" value="1"/>
</dbReference>
<evidence type="ECO:0000313" key="4">
    <source>
        <dbReference type="EMBL" id="MBB5272577.1"/>
    </source>
</evidence>
<accession>A0A7W8M9C7</accession>
<keyword evidence="2" id="KW-1133">Transmembrane helix</keyword>
<keyword evidence="2" id="KW-0472">Membrane</keyword>
<protein>
    <submittedName>
        <fullName evidence="4">Trk K+ transport system NAD-binding subunit</fullName>
    </submittedName>
</protein>
<dbReference type="InterPro" id="IPR050721">
    <property type="entry name" value="Trk_Ktr_HKT_K-transport"/>
</dbReference>
<keyword evidence="5" id="KW-1185">Reference proteome</keyword>
<dbReference type="PROSITE" id="PS51201">
    <property type="entry name" value="RCK_N"/>
    <property type="match status" value="2"/>
</dbReference>
<comment type="caution">
    <text evidence="4">The sequence shown here is derived from an EMBL/GenBank/DDBJ whole genome shotgun (WGS) entry which is preliminary data.</text>
</comment>
<evidence type="ECO:0000313" key="5">
    <source>
        <dbReference type="Proteomes" id="UP000532440"/>
    </source>
</evidence>
<dbReference type="GO" id="GO:0006813">
    <property type="term" value="P:potassium ion transport"/>
    <property type="evidence" value="ECO:0007669"/>
    <property type="project" value="InterPro"/>
</dbReference>
<reference evidence="4 5" key="1">
    <citation type="submission" date="2020-08" db="EMBL/GenBank/DDBJ databases">
        <title>Genomic Encyclopedia of Type Strains, Phase IV (KMG-IV): sequencing the most valuable type-strain genomes for metagenomic binning, comparative biology and taxonomic classification.</title>
        <authorList>
            <person name="Goeker M."/>
        </authorList>
    </citation>
    <scope>NUCLEOTIDE SEQUENCE [LARGE SCALE GENOMIC DNA]</scope>
    <source>
        <strain evidence="4 5">DSM 29781</strain>
    </source>
</reference>
<evidence type="ECO:0000256" key="2">
    <source>
        <dbReference type="SAM" id="Phobius"/>
    </source>
</evidence>
<dbReference type="SUPFAM" id="SSF51735">
    <property type="entry name" value="NAD(P)-binding Rossmann-fold domains"/>
    <property type="match status" value="2"/>
</dbReference>
<feature type="transmembrane region" description="Helical" evidence="2">
    <location>
        <begin position="93"/>
        <end position="117"/>
    </location>
</feature>
<dbReference type="GO" id="GO:0005886">
    <property type="term" value="C:plasma membrane"/>
    <property type="evidence" value="ECO:0007669"/>
    <property type="project" value="UniProtKB-SubCell"/>
</dbReference>
<dbReference type="InterPro" id="IPR013099">
    <property type="entry name" value="K_chnl_dom"/>
</dbReference>
<dbReference type="RefSeq" id="WP_183968235.1">
    <property type="nucleotide sequence ID" value="NZ_BAABEW010000012.1"/>
</dbReference>
<comment type="subcellular location">
    <subcellularLocation>
        <location evidence="1">Cell membrane</location>
        <topology evidence="1">Multi-pass membrane protein</topology>
    </subcellularLocation>
</comment>
<feature type="transmembrane region" description="Helical" evidence="2">
    <location>
        <begin position="30"/>
        <end position="52"/>
    </location>
</feature>
<name>A0A7W8M9C7_9BURK</name>
<gene>
    <name evidence="4" type="ORF">HNQ70_002600</name>
</gene>
<dbReference type="InterPro" id="IPR003148">
    <property type="entry name" value="RCK_N"/>
</dbReference>
<evidence type="ECO:0000259" key="3">
    <source>
        <dbReference type="PROSITE" id="PS51201"/>
    </source>
</evidence>
<dbReference type="Pfam" id="PF02254">
    <property type="entry name" value="TrkA_N"/>
    <property type="match status" value="2"/>
</dbReference>
<dbReference type="InterPro" id="IPR036291">
    <property type="entry name" value="NAD(P)-bd_dom_sf"/>
</dbReference>